<dbReference type="EMBL" id="JARBHB010000003">
    <property type="protein sequence ID" value="KAJ8889033.1"/>
    <property type="molecule type" value="Genomic_DNA"/>
</dbReference>
<comment type="caution">
    <text evidence="3">The sequence shown here is derived from an EMBL/GenBank/DDBJ whole genome shotgun (WGS) entry which is preliminary data.</text>
</comment>
<evidence type="ECO:0000313" key="4">
    <source>
        <dbReference type="Proteomes" id="UP001159363"/>
    </source>
</evidence>
<keyword evidence="4" id="KW-1185">Reference proteome</keyword>
<organism evidence="3 4">
    <name type="scientific">Dryococelus australis</name>
    <dbReference type="NCBI Taxonomy" id="614101"/>
    <lineage>
        <taxon>Eukaryota</taxon>
        <taxon>Metazoa</taxon>
        <taxon>Ecdysozoa</taxon>
        <taxon>Arthropoda</taxon>
        <taxon>Hexapoda</taxon>
        <taxon>Insecta</taxon>
        <taxon>Pterygota</taxon>
        <taxon>Neoptera</taxon>
        <taxon>Polyneoptera</taxon>
        <taxon>Phasmatodea</taxon>
        <taxon>Verophasmatodea</taxon>
        <taxon>Anareolatae</taxon>
        <taxon>Phasmatidae</taxon>
        <taxon>Eurycanthinae</taxon>
        <taxon>Dryococelus</taxon>
    </lineage>
</organism>
<reference evidence="3 4" key="1">
    <citation type="submission" date="2023-02" db="EMBL/GenBank/DDBJ databases">
        <title>LHISI_Scaffold_Assembly.</title>
        <authorList>
            <person name="Stuart O.P."/>
            <person name="Cleave R."/>
            <person name="Magrath M.J.L."/>
            <person name="Mikheyev A.S."/>
        </authorList>
    </citation>
    <scope>NUCLEOTIDE SEQUENCE [LARGE SCALE GENOMIC DNA]</scope>
    <source>
        <strain evidence="3">Daus_M_001</strain>
        <tissue evidence="3">Leg muscle</tissue>
    </source>
</reference>
<dbReference type="Pfam" id="PF10545">
    <property type="entry name" value="MADF_DNA_bdg"/>
    <property type="match status" value="1"/>
</dbReference>
<name>A0ABQ9HXD2_9NEOP</name>
<feature type="region of interest" description="Disordered" evidence="1">
    <location>
        <begin position="349"/>
        <end position="370"/>
    </location>
</feature>
<dbReference type="Proteomes" id="UP001159363">
    <property type="component" value="Chromosome 3"/>
</dbReference>
<protein>
    <recommendedName>
        <fullName evidence="2">MADF domain-containing protein</fullName>
    </recommendedName>
</protein>
<feature type="compositionally biased region" description="Basic and acidic residues" evidence="1">
    <location>
        <begin position="356"/>
        <end position="367"/>
    </location>
</feature>
<feature type="domain" description="MADF" evidence="2">
    <location>
        <begin position="17"/>
        <end position="82"/>
    </location>
</feature>
<sequence length="464" mass="52890">MSQVPEEEEIMIVELFQCWKQYVCLWDMQNDNYANRDRRNEAYLSLLEIYKNYNCSAEWMEKMRSTYKREARKTKRTVAKEYIGNDAIRSRWWGRRRTTHHKRVFYTGLVVASPGFVGACVGQGPDKDGREIRSYRCRRRSIQDNIQNTRGEIMLVAGTRQHEPPGTKQALRNFATRRKADQNKSYGTSDDSRCGKRYIRKQKLSKGTQATLFPNHEVIDLTITDSAFSLLEHDMTVIPGHLWVSKLESTHTWCLFTDTVTGNGRGVAVSIRAGGLEEVGQYHGRRALQTSSRRVYSGRRSGTQVQLLRACRMPSTRQRYTTSAGFMIDSDVNNEKVIELTTSRRQALDRSPVNWSRDRPTDGRLTDATDGCESTFRSGQARLDIRPPLRPCLRVTIIPLQQHNSKNVVLSLMTSLPTRCLAQLPTKSVPSILPRINSNEALTKSSIAALLLVAQPKKTIELSA</sequence>
<dbReference type="InterPro" id="IPR006578">
    <property type="entry name" value="MADF-dom"/>
</dbReference>
<evidence type="ECO:0000259" key="2">
    <source>
        <dbReference type="Pfam" id="PF10545"/>
    </source>
</evidence>
<accession>A0ABQ9HXD2</accession>
<gene>
    <name evidence="3" type="ORF">PR048_008527</name>
</gene>
<evidence type="ECO:0000313" key="3">
    <source>
        <dbReference type="EMBL" id="KAJ8889033.1"/>
    </source>
</evidence>
<evidence type="ECO:0000256" key="1">
    <source>
        <dbReference type="SAM" id="MobiDB-lite"/>
    </source>
</evidence>
<proteinExistence type="predicted"/>